<comment type="caution">
    <text evidence="6">The sequence shown here is derived from an EMBL/GenBank/DDBJ whole genome shotgun (WGS) entry which is preliminary data.</text>
</comment>
<dbReference type="InterPro" id="IPR051199">
    <property type="entry name" value="LPS_LOS_Heptosyltrfase"/>
</dbReference>
<accession>A0A3D3RFS0</accession>
<dbReference type="AlphaFoldDB" id="A0A3D3RFS0"/>
<evidence type="ECO:0000256" key="5">
    <source>
        <dbReference type="ARBA" id="ARBA00047503"/>
    </source>
</evidence>
<dbReference type="Pfam" id="PF01075">
    <property type="entry name" value="Glyco_transf_9"/>
    <property type="match status" value="1"/>
</dbReference>
<dbReference type="GO" id="GO:0009244">
    <property type="term" value="P:lipopolysaccharide core region biosynthetic process"/>
    <property type="evidence" value="ECO:0007669"/>
    <property type="project" value="TreeGrafter"/>
</dbReference>
<dbReference type="InterPro" id="IPR011910">
    <property type="entry name" value="RfaF"/>
</dbReference>
<comment type="similarity">
    <text evidence="3">Belongs to the glycosyltransferase 9 family.</text>
</comment>
<name>A0A3D3RFS0_9PLAN</name>
<dbReference type="GO" id="GO:0008713">
    <property type="term" value="F:ADP-heptose-lipopolysaccharide heptosyltransferase activity"/>
    <property type="evidence" value="ECO:0007669"/>
    <property type="project" value="UniProtKB-EC"/>
</dbReference>
<dbReference type="EC" id="2.4.99.24" evidence="4"/>
<dbReference type="InterPro" id="IPR002201">
    <property type="entry name" value="Glyco_trans_9"/>
</dbReference>
<organism evidence="6 7">
    <name type="scientific">Gimesia maris</name>
    <dbReference type="NCBI Taxonomy" id="122"/>
    <lineage>
        <taxon>Bacteria</taxon>
        <taxon>Pseudomonadati</taxon>
        <taxon>Planctomycetota</taxon>
        <taxon>Planctomycetia</taxon>
        <taxon>Planctomycetales</taxon>
        <taxon>Planctomycetaceae</taxon>
        <taxon>Gimesia</taxon>
    </lineage>
</organism>
<sequence length="354" mass="39362">MKIAVFLPNWIGDAVMATPALRAIRQEFTDAEIVSIQRPYVADVLDGLTLVDRSVSWKSGEKLSSQFRFLRQLRGEHFDLAVLFPNSFRSASLAFLAGIPRRVGIKRDYRRWLLTDVLPAGDRQTPHPAIDEYLKIAAHVLGRDHSEHPAESGMSRSMELAVTDQDRRRWNAFWSKQSAEFKSRPLVCLNPGGAFGAAKHWPTAHFASLAQQIASELKRSVLVVCGPAEKQEAIQIVAQADNPFVTSLAAEPLHLGLTKAAIQQAELLVTTDSGPRHFAAPFQVPAVTLFGPTHQMWSETFYDRSLPVQLDLDCGPCQQRVCPLGHHRCMKELGADQVFQAVLSLLDQQQRNAA</sequence>
<dbReference type="Gene3D" id="3.40.50.2000">
    <property type="entry name" value="Glycogen Phosphorylase B"/>
    <property type="match status" value="2"/>
</dbReference>
<proteinExistence type="inferred from homology"/>
<evidence type="ECO:0000256" key="1">
    <source>
        <dbReference type="ARBA" id="ARBA00022676"/>
    </source>
</evidence>
<evidence type="ECO:0000256" key="3">
    <source>
        <dbReference type="ARBA" id="ARBA00043995"/>
    </source>
</evidence>
<evidence type="ECO:0000256" key="4">
    <source>
        <dbReference type="ARBA" id="ARBA00044042"/>
    </source>
</evidence>
<dbReference type="CDD" id="cd03789">
    <property type="entry name" value="GT9_LPS_heptosyltransferase"/>
    <property type="match status" value="1"/>
</dbReference>
<dbReference type="EMBL" id="DQAY01000203">
    <property type="protein sequence ID" value="HCO27684.1"/>
    <property type="molecule type" value="Genomic_DNA"/>
</dbReference>
<dbReference type="PANTHER" id="PTHR30160:SF7">
    <property type="entry name" value="ADP-HEPTOSE--LPS HEPTOSYLTRANSFERASE 2"/>
    <property type="match status" value="1"/>
</dbReference>
<gene>
    <name evidence="6" type="primary">waaF</name>
    <name evidence="6" type="ORF">DIT97_33520</name>
</gene>
<dbReference type="Proteomes" id="UP000263642">
    <property type="component" value="Unassembled WGS sequence"/>
</dbReference>
<reference evidence="6 7" key="1">
    <citation type="journal article" date="2018" name="Nat. Biotechnol.">
        <title>A standardized bacterial taxonomy based on genome phylogeny substantially revises the tree of life.</title>
        <authorList>
            <person name="Parks D.H."/>
            <person name="Chuvochina M."/>
            <person name="Waite D.W."/>
            <person name="Rinke C."/>
            <person name="Skarshewski A."/>
            <person name="Chaumeil P.A."/>
            <person name="Hugenholtz P."/>
        </authorList>
    </citation>
    <scope>NUCLEOTIDE SEQUENCE [LARGE SCALE GENOMIC DNA]</scope>
    <source>
        <strain evidence="6">UBA9375</strain>
    </source>
</reference>
<comment type="catalytic activity">
    <reaction evidence="5">
        <text>an L-alpha-D-Hep-(1-&gt;5)-[alpha-Kdo-(2-&gt;4)]-alpha-Kdo-(2-&gt;6)-lipid A + ADP-L-glycero-beta-D-manno-heptose = an L-alpha-D-Hep-(1-&gt;3)-L-alpha-D-Hep-(1-&gt;5)-[alpha-Kdo-(2-&gt;4)]-alpha-Kdo-(2-&gt;6)-lipid A + ADP + H(+)</text>
        <dbReference type="Rhea" id="RHEA:74071"/>
        <dbReference type="ChEBI" id="CHEBI:15378"/>
        <dbReference type="ChEBI" id="CHEBI:61506"/>
        <dbReference type="ChEBI" id="CHEBI:193068"/>
        <dbReference type="ChEBI" id="CHEBI:193069"/>
        <dbReference type="ChEBI" id="CHEBI:456216"/>
        <dbReference type="EC" id="2.4.99.24"/>
    </reaction>
</comment>
<dbReference type="PANTHER" id="PTHR30160">
    <property type="entry name" value="TETRAACYLDISACCHARIDE 4'-KINASE-RELATED"/>
    <property type="match status" value="1"/>
</dbReference>
<dbReference type="SUPFAM" id="SSF53756">
    <property type="entry name" value="UDP-Glycosyltransferase/glycogen phosphorylase"/>
    <property type="match status" value="1"/>
</dbReference>
<protein>
    <recommendedName>
        <fullName evidence="4">lipopolysaccharide heptosyltransferase II</fullName>
        <ecNumber evidence="4">2.4.99.24</ecNumber>
    </recommendedName>
</protein>
<evidence type="ECO:0000256" key="2">
    <source>
        <dbReference type="ARBA" id="ARBA00022679"/>
    </source>
</evidence>
<dbReference type="GO" id="GO:0005829">
    <property type="term" value="C:cytosol"/>
    <property type="evidence" value="ECO:0007669"/>
    <property type="project" value="TreeGrafter"/>
</dbReference>
<evidence type="ECO:0000313" key="7">
    <source>
        <dbReference type="Proteomes" id="UP000263642"/>
    </source>
</evidence>
<evidence type="ECO:0000313" key="6">
    <source>
        <dbReference type="EMBL" id="HCO27684.1"/>
    </source>
</evidence>
<keyword evidence="2 6" id="KW-0808">Transferase</keyword>
<dbReference type="NCBIfam" id="TIGR02195">
    <property type="entry name" value="heptsyl_trn_II"/>
    <property type="match status" value="1"/>
</dbReference>
<keyword evidence="1" id="KW-0328">Glycosyltransferase</keyword>